<sequence length="290" mass="30135">MFGAAVLEDASGSGAGASAAQVDGEDDNDSDSDAGDDANANKERNAGAAKDAAARAGAEDAKAGDKGEQDKAVLLPGMKAKAVVVDIGDAGGEQQPLWRRTLRALSPANLFGGGSGGGGVDVGKRKLTRDNRDTLVLTLPFLVWGAVVVAIYTFSYLTLKAVSEPLVNLDVANRVKTKINRCVFTAQEVISQTDDAARRKWQQELLVRQADLEMFYDALLYGSSNLPGGVDDDDEVAVVASRRSMDGKAGRSSGVRRSVDMPRAGAEPGGAGKKGARDDDDTGSVASSMD</sequence>
<dbReference type="InterPro" id="IPR052994">
    <property type="entry name" value="Tiny_macrocysts_regulators"/>
</dbReference>
<dbReference type="EMBL" id="PGGS01000378">
    <property type="protein sequence ID" value="PNH04565.1"/>
    <property type="molecule type" value="Genomic_DNA"/>
</dbReference>
<feature type="region of interest" description="Disordered" evidence="1">
    <location>
        <begin position="242"/>
        <end position="290"/>
    </location>
</feature>
<keyword evidence="2" id="KW-1133">Transmembrane helix</keyword>
<keyword evidence="2" id="KW-0812">Transmembrane</keyword>
<dbReference type="PANTHER" id="PTHR31600">
    <property type="entry name" value="TINY MACROCYSTS PROTEIN B-RELATED"/>
    <property type="match status" value="1"/>
</dbReference>
<organism evidence="3 4">
    <name type="scientific">Tetrabaena socialis</name>
    <dbReference type="NCBI Taxonomy" id="47790"/>
    <lineage>
        <taxon>Eukaryota</taxon>
        <taxon>Viridiplantae</taxon>
        <taxon>Chlorophyta</taxon>
        <taxon>core chlorophytes</taxon>
        <taxon>Chlorophyceae</taxon>
        <taxon>CS clade</taxon>
        <taxon>Chlamydomonadales</taxon>
        <taxon>Tetrabaenaceae</taxon>
        <taxon>Tetrabaena</taxon>
    </lineage>
</organism>
<dbReference type="AlphaFoldDB" id="A0A2J7ZWD6"/>
<keyword evidence="2" id="KW-0472">Membrane</keyword>
<evidence type="ECO:0000313" key="4">
    <source>
        <dbReference type="Proteomes" id="UP000236333"/>
    </source>
</evidence>
<feature type="compositionally biased region" description="Acidic residues" evidence="1">
    <location>
        <begin position="23"/>
        <end position="36"/>
    </location>
</feature>
<comment type="caution">
    <text evidence="3">The sequence shown here is derived from an EMBL/GenBank/DDBJ whole genome shotgun (WGS) entry which is preliminary data.</text>
</comment>
<evidence type="ECO:0000313" key="3">
    <source>
        <dbReference type="EMBL" id="PNH04565.1"/>
    </source>
</evidence>
<name>A0A2J7ZWD6_9CHLO</name>
<feature type="compositionally biased region" description="Low complexity" evidence="1">
    <location>
        <begin position="10"/>
        <end position="20"/>
    </location>
</feature>
<feature type="compositionally biased region" description="Basic and acidic residues" evidence="1">
    <location>
        <begin position="57"/>
        <end position="69"/>
    </location>
</feature>
<evidence type="ECO:0000256" key="2">
    <source>
        <dbReference type="SAM" id="Phobius"/>
    </source>
</evidence>
<protein>
    <submittedName>
        <fullName evidence="3">Uncharacterized protein</fullName>
    </submittedName>
</protein>
<accession>A0A2J7ZWD6</accession>
<feature type="compositionally biased region" description="Low complexity" evidence="1">
    <location>
        <begin position="46"/>
        <end position="56"/>
    </location>
</feature>
<keyword evidence="4" id="KW-1185">Reference proteome</keyword>
<feature type="transmembrane region" description="Helical" evidence="2">
    <location>
        <begin position="134"/>
        <end position="157"/>
    </location>
</feature>
<dbReference type="PANTHER" id="PTHR31600:SF2">
    <property type="entry name" value="GAMETE ENRICHED GENE 10 PROTEIN-RELATED"/>
    <property type="match status" value="1"/>
</dbReference>
<feature type="region of interest" description="Disordered" evidence="1">
    <location>
        <begin position="1"/>
        <end position="69"/>
    </location>
</feature>
<reference evidence="3 4" key="1">
    <citation type="journal article" date="2017" name="Mol. Biol. Evol.">
        <title>The 4-celled Tetrabaena socialis nuclear genome reveals the essential components for genetic control of cell number at the origin of multicellularity in the volvocine lineage.</title>
        <authorList>
            <person name="Featherston J."/>
            <person name="Arakaki Y."/>
            <person name="Hanschen E.R."/>
            <person name="Ferris P.J."/>
            <person name="Michod R.E."/>
            <person name="Olson B.J.S.C."/>
            <person name="Nozaki H."/>
            <person name="Durand P.M."/>
        </authorList>
    </citation>
    <scope>NUCLEOTIDE SEQUENCE [LARGE SCALE GENOMIC DNA]</scope>
    <source>
        <strain evidence="3 4">NIES-571</strain>
    </source>
</reference>
<evidence type="ECO:0000256" key="1">
    <source>
        <dbReference type="SAM" id="MobiDB-lite"/>
    </source>
</evidence>
<dbReference type="Proteomes" id="UP000236333">
    <property type="component" value="Unassembled WGS sequence"/>
</dbReference>
<gene>
    <name evidence="3" type="ORF">TSOC_009266</name>
</gene>
<proteinExistence type="predicted"/>